<comment type="pathway">
    <text evidence="1 6">Protein modification; peptidyl-diphthamide biosynthesis.</text>
</comment>
<keyword evidence="3 6" id="KW-0489">Methyltransferase</keyword>
<evidence type="ECO:0000256" key="7">
    <source>
        <dbReference type="PIRSR" id="PIRSR036432-1"/>
    </source>
</evidence>
<dbReference type="EC" id="2.1.1.98" evidence="6"/>
<accession>A0A3S3S7F4</accession>
<feature type="binding site" evidence="6 7">
    <location>
        <position position="89"/>
    </location>
    <ligand>
        <name>S-adenosyl-L-methionine</name>
        <dbReference type="ChEBI" id="CHEBI:59789"/>
    </ligand>
</feature>
<reference evidence="9 10" key="1">
    <citation type="submission" date="2018-12" db="EMBL/GenBank/DDBJ databases">
        <title>The complete genome of the methanogenic archaea of the candidate phylum Verstraetearchaeota, obtained from the metagenome of underground thermal water.</title>
        <authorList>
            <person name="Kadnikov V.V."/>
            <person name="Mardanov A.V."/>
            <person name="Beletsky A.V."/>
            <person name="Karnachuk O.V."/>
            <person name="Ravin N.V."/>
        </authorList>
    </citation>
    <scope>NUCLEOTIDE SEQUENCE [LARGE SCALE GENOMIC DNA]</scope>
    <source>
        <strain evidence="9">Ch88</strain>
    </source>
</reference>
<evidence type="ECO:0000256" key="5">
    <source>
        <dbReference type="ARBA" id="ARBA00022691"/>
    </source>
</evidence>
<dbReference type="UniPathway" id="UPA00559"/>
<feature type="binding site" evidence="6 7">
    <location>
        <position position="86"/>
    </location>
    <ligand>
        <name>S-adenosyl-L-methionine</name>
        <dbReference type="ChEBI" id="CHEBI:59789"/>
    </ligand>
</feature>
<keyword evidence="5 6" id="KW-0949">S-adenosyl-L-methionine</keyword>
<dbReference type="InterPro" id="IPR035996">
    <property type="entry name" value="4pyrrol_Methylase_sf"/>
</dbReference>
<dbReference type="PIRSF" id="PIRSF036432">
    <property type="entry name" value="Diphthine_synth"/>
    <property type="match status" value="1"/>
</dbReference>
<dbReference type="GO" id="GO:0004164">
    <property type="term" value="F:diphthine synthase activity"/>
    <property type="evidence" value="ECO:0007669"/>
    <property type="project" value="UniProtKB-UniRule"/>
</dbReference>
<dbReference type="Gene3D" id="3.40.1010.10">
    <property type="entry name" value="Cobalt-precorrin-4 Transmethylase, Domain 1"/>
    <property type="match status" value="1"/>
</dbReference>
<gene>
    <name evidence="6" type="primary">dphB</name>
    <name evidence="9" type="ORF">Metus_1124</name>
</gene>
<dbReference type="InterPro" id="IPR014776">
    <property type="entry name" value="4pyrrole_Mease_sub2"/>
</dbReference>
<dbReference type="HAMAP" id="MF_01084">
    <property type="entry name" value="Diphthine_synth"/>
    <property type="match status" value="1"/>
</dbReference>
<evidence type="ECO:0000256" key="6">
    <source>
        <dbReference type="HAMAP-Rule" id="MF_01084"/>
    </source>
</evidence>
<evidence type="ECO:0000313" key="10">
    <source>
        <dbReference type="Proteomes" id="UP000288215"/>
    </source>
</evidence>
<comment type="caution">
    <text evidence="9">The sequence shown here is derived from an EMBL/GenBank/DDBJ whole genome shotgun (WGS) entry which is preliminary data.</text>
</comment>
<feature type="binding site" evidence="6 7">
    <location>
        <position position="164"/>
    </location>
    <ligand>
        <name>S-adenosyl-L-methionine</name>
        <dbReference type="ChEBI" id="CHEBI:59789"/>
    </ligand>
</feature>
<dbReference type="Proteomes" id="UP000288215">
    <property type="component" value="Unassembled WGS sequence"/>
</dbReference>
<name>A0A3S3S7F4_METS7</name>
<organism evidence="9 10">
    <name type="scientific">Methanosuratincola subterraneus</name>
    <dbReference type="NCBI Taxonomy" id="2593994"/>
    <lineage>
        <taxon>Archaea</taxon>
        <taxon>Thermoproteota</taxon>
        <taxon>Methanosuratincolia</taxon>
        <taxon>Candidatus Methanomethylicales</taxon>
        <taxon>Candidatus Methanomethylicaceae</taxon>
        <taxon>Candidatus Methanosuratincola (ex Vanwonterghem et al. 2016)</taxon>
    </lineage>
</organism>
<dbReference type="GO" id="GO:0032259">
    <property type="term" value="P:methylation"/>
    <property type="evidence" value="ECO:0007669"/>
    <property type="project" value="UniProtKB-KW"/>
</dbReference>
<dbReference type="PANTHER" id="PTHR10882">
    <property type="entry name" value="DIPHTHINE SYNTHASE"/>
    <property type="match status" value="1"/>
</dbReference>
<feature type="binding site" evidence="6 7">
    <location>
        <begin position="114"/>
        <end position="115"/>
    </location>
    <ligand>
        <name>S-adenosyl-L-methionine</name>
        <dbReference type="ChEBI" id="CHEBI:59789"/>
    </ligand>
</feature>
<dbReference type="PANTHER" id="PTHR10882:SF0">
    <property type="entry name" value="DIPHTHINE METHYL ESTER SYNTHASE"/>
    <property type="match status" value="1"/>
</dbReference>
<evidence type="ECO:0000256" key="3">
    <source>
        <dbReference type="ARBA" id="ARBA00022603"/>
    </source>
</evidence>
<comment type="similarity">
    <text evidence="2 6">Belongs to the diphthine synthase family.</text>
</comment>
<feature type="binding site" evidence="6 7">
    <location>
        <position position="207"/>
    </location>
    <ligand>
        <name>S-adenosyl-L-methionine</name>
        <dbReference type="ChEBI" id="CHEBI:59789"/>
    </ligand>
</feature>
<dbReference type="EMBL" id="RXGA01000003">
    <property type="protein sequence ID" value="RWX73150.1"/>
    <property type="molecule type" value="Genomic_DNA"/>
</dbReference>
<evidence type="ECO:0000259" key="8">
    <source>
        <dbReference type="Pfam" id="PF00590"/>
    </source>
</evidence>
<dbReference type="Pfam" id="PF00590">
    <property type="entry name" value="TP_methylase"/>
    <property type="match status" value="1"/>
</dbReference>
<feature type="binding site" evidence="6 7">
    <location>
        <position position="232"/>
    </location>
    <ligand>
        <name>S-adenosyl-L-methionine</name>
        <dbReference type="ChEBI" id="CHEBI:59789"/>
    </ligand>
</feature>
<evidence type="ECO:0000256" key="2">
    <source>
        <dbReference type="ARBA" id="ARBA00006729"/>
    </source>
</evidence>
<comment type="function">
    <text evidence="6">S-adenosyl-L-methionine-dependent methyltransferase that catalyzes the trimethylation of the amino group of the modified target histidine residue in translation elongation factor 2 (EF-2), to form an intermediate called diphthine. The three successive methylation reactions represent the second step of diphthamide biosynthesis.</text>
</comment>
<dbReference type="NCBIfam" id="TIGR00522">
    <property type="entry name" value="dph5"/>
    <property type="match status" value="1"/>
</dbReference>
<dbReference type="InterPro" id="IPR000878">
    <property type="entry name" value="4pyrrol_Mease"/>
</dbReference>
<comment type="catalytic activity">
    <reaction evidence="6">
        <text>2-[(3S)-amino-3-carboxypropyl]-L-histidyl-[translation elongation factor 2] + 3 S-adenosyl-L-methionine = diphthine-[translation elongation factor 2] + 3 S-adenosyl-L-homocysteine + 3 H(+)</text>
        <dbReference type="Rhea" id="RHEA:36415"/>
        <dbReference type="Rhea" id="RHEA-COMP:9749"/>
        <dbReference type="Rhea" id="RHEA-COMP:10172"/>
        <dbReference type="ChEBI" id="CHEBI:15378"/>
        <dbReference type="ChEBI" id="CHEBI:57856"/>
        <dbReference type="ChEBI" id="CHEBI:59789"/>
        <dbReference type="ChEBI" id="CHEBI:73995"/>
        <dbReference type="ChEBI" id="CHEBI:82696"/>
        <dbReference type="EC" id="2.1.1.98"/>
    </reaction>
</comment>
<feature type="domain" description="Tetrapyrrole methylase" evidence="8">
    <location>
        <begin position="4"/>
        <end position="220"/>
    </location>
</feature>
<sequence>MPSLAFIGLGLYDEKGISLHGLEIAKSAEIVLLESYTNIMPGLNLESLGKMIGKEIRLIGRREVEDGKWILDAAAKREVALLVAGDPFVATTHVDLRLRAIKRGIRVEVVNAPSIVSVAPGAVGLQNYKFGKSATITFPEPLSLVPYETLRINRSLGLHSLFFLDLRVEEGRFMKAGEAIRLLLDMEAKQRGGVVSEEMLMVVLARAGSPSQLVRAGKAAVLEDLDFGPPPHSLIVPGRLHFMEAEALVLIGGADEDLVRGYL</sequence>
<proteinExistence type="inferred from homology"/>
<dbReference type="Gene3D" id="3.30.950.10">
    <property type="entry name" value="Methyltransferase, Cobalt-precorrin-4 Transmethylase, Domain 2"/>
    <property type="match status" value="1"/>
</dbReference>
<evidence type="ECO:0000313" key="9">
    <source>
        <dbReference type="EMBL" id="RWX73150.1"/>
    </source>
</evidence>
<feature type="binding site" evidence="6 7">
    <location>
        <position position="11"/>
    </location>
    <ligand>
        <name>S-adenosyl-L-methionine</name>
        <dbReference type="ChEBI" id="CHEBI:59789"/>
    </ligand>
</feature>
<comment type="subunit">
    <text evidence="6">Homodimer.</text>
</comment>
<dbReference type="CDD" id="cd11647">
    <property type="entry name" value="DHP5_DphB"/>
    <property type="match status" value="1"/>
</dbReference>
<dbReference type="SUPFAM" id="SSF53790">
    <property type="entry name" value="Tetrapyrrole methylase"/>
    <property type="match status" value="1"/>
</dbReference>
<protein>
    <recommendedName>
        <fullName evidence="6">Diphthine synthase</fullName>
        <ecNumber evidence="6">2.1.1.98</ecNumber>
    </recommendedName>
    <alternativeName>
        <fullName evidence="6">Diphthamide biosynthesis methyltransferase</fullName>
    </alternativeName>
</protein>
<evidence type="ECO:0000256" key="4">
    <source>
        <dbReference type="ARBA" id="ARBA00022679"/>
    </source>
</evidence>
<dbReference type="GO" id="GO:0017183">
    <property type="term" value="P:protein histidyl modification to diphthamide"/>
    <property type="evidence" value="ECO:0007669"/>
    <property type="project" value="UniProtKB-UniRule"/>
</dbReference>
<evidence type="ECO:0000256" key="1">
    <source>
        <dbReference type="ARBA" id="ARBA00005156"/>
    </source>
</evidence>
<dbReference type="AlphaFoldDB" id="A0A3S3S7F4"/>
<dbReference type="InterPro" id="IPR014777">
    <property type="entry name" value="4pyrrole_Mease_sub1"/>
</dbReference>
<dbReference type="InterPro" id="IPR004551">
    <property type="entry name" value="Dphthn_synthase"/>
</dbReference>
<keyword evidence="4 6" id="KW-0808">Transferase</keyword>